<dbReference type="InterPro" id="IPR052055">
    <property type="entry name" value="Hepadnavirus_pol/RT"/>
</dbReference>
<proteinExistence type="predicted"/>
<protein>
    <submittedName>
        <fullName evidence="1">Uncharacterized protein</fullName>
    </submittedName>
</protein>
<gene>
    <name evidence="1" type="ORF">SPIL2461_LOCUS8535</name>
</gene>
<dbReference type="OrthoDB" id="447593at2759"/>
<keyword evidence="2" id="KW-1185">Reference proteome</keyword>
<name>A0A812PLW2_SYMPI</name>
<evidence type="ECO:0000313" key="2">
    <source>
        <dbReference type="Proteomes" id="UP000649617"/>
    </source>
</evidence>
<accession>A0A812PLW2</accession>
<dbReference type="PANTHER" id="PTHR33050">
    <property type="entry name" value="REVERSE TRANSCRIPTASE DOMAIN-CONTAINING PROTEIN"/>
    <property type="match status" value="1"/>
</dbReference>
<dbReference type="PANTHER" id="PTHR33050:SF7">
    <property type="entry name" value="RIBONUCLEASE H"/>
    <property type="match status" value="1"/>
</dbReference>
<dbReference type="Proteomes" id="UP000649617">
    <property type="component" value="Unassembled WGS sequence"/>
</dbReference>
<comment type="caution">
    <text evidence="1">The sequence shown here is derived from an EMBL/GenBank/DDBJ whole genome shotgun (WGS) entry which is preliminary data.</text>
</comment>
<dbReference type="EMBL" id="CAJNIZ010014098">
    <property type="protein sequence ID" value="CAE7358011.1"/>
    <property type="molecule type" value="Genomic_DNA"/>
</dbReference>
<dbReference type="SUPFAM" id="SSF56672">
    <property type="entry name" value="DNA/RNA polymerases"/>
    <property type="match status" value="1"/>
</dbReference>
<feature type="non-terminal residue" evidence="1">
    <location>
        <position position="1"/>
    </location>
</feature>
<organism evidence="1 2">
    <name type="scientific">Symbiodinium pilosum</name>
    <name type="common">Dinoflagellate</name>
    <dbReference type="NCBI Taxonomy" id="2952"/>
    <lineage>
        <taxon>Eukaryota</taxon>
        <taxon>Sar</taxon>
        <taxon>Alveolata</taxon>
        <taxon>Dinophyceae</taxon>
        <taxon>Suessiales</taxon>
        <taxon>Symbiodiniaceae</taxon>
        <taxon>Symbiodinium</taxon>
    </lineage>
</organism>
<sequence>MARAVKIKNGPRPLRSLEYPLGLPTLDAAEKQQALLGNTLLDKSVEAALAVLAEGGDFSLENPERSLLWNMPSIQFLKIMYPTFVVSFDQCCFGSVHLKPTTLLTSQALLQALSARCKGGHKHVPLKGKVWNKKDRKWVFRTKAAQVYPKPLFEAIAQKVSGVFFEDCPQFAQSFLLRSADRKRPLGMSEAWLQHRQNRSVMLAQAAGYQLKRGAVKPLLDVECEPGDAIRWALSVPHPFSIPLKLQDDLLRSIDQVCKDPEALCRWRLRQLQHWHDRAVHLLPATDALLTQIQDRHLRRLLRGVPDGQAAQLGVTTHIELYKEMLQAAQCPDGSIVEDMLHGFRIVGKIRPSGRWPPYEKAQDVLSVSDALARAWEIRRKIVRRVAAVQRSDNLKVIWEATLEDVLEGSCLGPLGSEREVSGLVQADDWIPTQRFEVVQKNKVRGCDSATTNMINKITEISEKLQLPSTDYNVAVIRELRSRLATGSSPSLEGWVLDEKKAYRQIPIHPSHRKFSVICLKDPDDGKVKFFVMVGHSFGLVSAVYNYNRRSAAINDILVNLFFLVAFNFYDDKYGFEPSHSYALAHDVAQKVHWWLGAAFDVKKLQRSKKPDVLGVTYNLEEFKLKIQQKRRAELKEAIEDILQKESLDPGSAGKLKGKLMSGASQLWGKRQYSKHARDDGFALNPALLLSLFQWLKLVQDGPPRPIEEQKLKKSDAVLFTDGFTPDARKNEKGLDRIGGVVFDRGQCKPYQFTAVVPERVKKFWLVRKTQIVPIEMLAPI</sequence>
<dbReference type="InterPro" id="IPR043502">
    <property type="entry name" value="DNA/RNA_pol_sf"/>
</dbReference>
<reference evidence="1" key="1">
    <citation type="submission" date="2021-02" db="EMBL/GenBank/DDBJ databases">
        <authorList>
            <person name="Dougan E. K."/>
            <person name="Rhodes N."/>
            <person name="Thang M."/>
            <person name="Chan C."/>
        </authorList>
    </citation>
    <scope>NUCLEOTIDE SEQUENCE</scope>
</reference>
<evidence type="ECO:0000313" key="1">
    <source>
        <dbReference type="EMBL" id="CAE7358011.1"/>
    </source>
</evidence>
<dbReference type="AlphaFoldDB" id="A0A812PLW2"/>